<dbReference type="eggNOG" id="KOG0157">
    <property type="taxonomic scope" value="Eukaryota"/>
</dbReference>
<name>A0A061EEG4_THECC</name>
<proteinExistence type="inferred from homology"/>
<protein>
    <submittedName>
        <fullName evidence="8">Cytochrome P450 family protein, expressed, putative</fullName>
    </submittedName>
</protein>
<evidence type="ECO:0000256" key="4">
    <source>
        <dbReference type="ARBA" id="ARBA00022723"/>
    </source>
</evidence>
<keyword evidence="4" id="KW-0479">Metal-binding</keyword>
<evidence type="ECO:0000256" key="3">
    <source>
        <dbReference type="ARBA" id="ARBA00022617"/>
    </source>
</evidence>
<dbReference type="SUPFAM" id="SSF48264">
    <property type="entry name" value="Cytochrome P450"/>
    <property type="match status" value="1"/>
</dbReference>
<keyword evidence="5" id="KW-0560">Oxidoreductase</keyword>
<reference evidence="8 9" key="1">
    <citation type="journal article" date="2013" name="Genome Biol.">
        <title>The genome sequence of the most widely cultivated cacao type and its use to identify candidate genes regulating pod color.</title>
        <authorList>
            <person name="Motamayor J.C."/>
            <person name="Mockaitis K."/>
            <person name="Schmutz J."/>
            <person name="Haiminen N."/>
            <person name="Iii D.L."/>
            <person name="Cornejo O."/>
            <person name="Findley S.D."/>
            <person name="Zheng P."/>
            <person name="Utro F."/>
            <person name="Royaert S."/>
            <person name="Saski C."/>
            <person name="Jenkins J."/>
            <person name="Podicheti R."/>
            <person name="Zhao M."/>
            <person name="Scheffler B.E."/>
            <person name="Stack J.C."/>
            <person name="Feltus F.A."/>
            <person name="Mustiga G.M."/>
            <person name="Amores F."/>
            <person name="Phillips W."/>
            <person name="Marelli J.P."/>
            <person name="May G.D."/>
            <person name="Shapiro H."/>
            <person name="Ma J."/>
            <person name="Bustamante C.D."/>
            <person name="Schnell R.J."/>
            <person name="Main D."/>
            <person name="Gilbert D."/>
            <person name="Parida L."/>
            <person name="Kuhn D.N."/>
        </authorList>
    </citation>
    <scope>NUCLEOTIDE SEQUENCE [LARGE SCALE GENOMIC DNA]</scope>
    <source>
        <strain evidence="9">cv. Matina 1-6</strain>
    </source>
</reference>
<dbReference type="InParanoid" id="A0A061EEG4"/>
<comment type="cofactor">
    <cofactor evidence="1">
        <name>heme</name>
        <dbReference type="ChEBI" id="CHEBI:30413"/>
    </cofactor>
</comment>
<dbReference type="PANTHER" id="PTHR24296">
    <property type="entry name" value="CYTOCHROME P450"/>
    <property type="match status" value="1"/>
</dbReference>
<dbReference type="Gramene" id="EOY02787">
    <property type="protein sequence ID" value="EOY02787"/>
    <property type="gene ID" value="TCM_017183"/>
</dbReference>
<keyword evidence="7" id="KW-0503">Monooxygenase</keyword>
<dbReference type="Gene3D" id="1.10.630.10">
    <property type="entry name" value="Cytochrome P450"/>
    <property type="match status" value="1"/>
</dbReference>
<dbReference type="InterPro" id="IPR001128">
    <property type="entry name" value="Cyt_P450"/>
</dbReference>
<evidence type="ECO:0000256" key="6">
    <source>
        <dbReference type="ARBA" id="ARBA00023004"/>
    </source>
</evidence>
<evidence type="ECO:0000313" key="8">
    <source>
        <dbReference type="EMBL" id="EOY02787.1"/>
    </source>
</evidence>
<organism evidence="8 9">
    <name type="scientific">Theobroma cacao</name>
    <name type="common">Cacao</name>
    <name type="synonym">Cocoa</name>
    <dbReference type="NCBI Taxonomy" id="3641"/>
    <lineage>
        <taxon>Eukaryota</taxon>
        <taxon>Viridiplantae</taxon>
        <taxon>Streptophyta</taxon>
        <taxon>Embryophyta</taxon>
        <taxon>Tracheophyta</taxon>
        <taxon>Spermatophyta</taxon>
        <taxon>Magnoliopsida</taxon>
        <taxon>eudicotyledons</taxon>
        <taxon>Gunneridae</taxon>
        <taxon>Pentapetalae</taxon>
        <taxon>rosids</taxon>
        <taxon>malvids</taxon>
        <taxon>Malvales</taxon>
        <taxon>Malvaceae</taxon>
        <taxon>Byttnerioideae</taxon>
        <taxon>Theobroma</taxon>
    </lineage>
</organism>
<dbReference type="HOGENOM" id="CLU_1597412_0_0_1"/>
<dbReference type="InterPro" id="IPR036396">
    <property type="entry name" value="Cyt_P450_sf"/>
</dbReference>
<sequence>METIMSLFRLLPFKFVFVSVFLSLLHAVLCKVCRAPKLSGHGPPSYPVIGCLISFYKSRTRLLEWYTELLAASATNTIVVNRLGARRTIVTANSENVEYMLKTNFNNFPKGKPFTEILGDFLGYGIFNVDGELWRMQRKLASHAFSTNSLREVVMSTLEEEGWIAVV</sequence>
<dbReference type="OMA" id="ATWICRI"/>
<evidence type="ECO:0000256" key="7">
    <source>
        <dbReference type="ARBA" id="ARBA00023033"/>
    </source>
</evidence>
<dbReference type="EMBL" id="CM001882">
    <property type="protein sequence ID" value="EOY02787.1"/>
    <property type="molecule type" value="Genomic_DNA"/>
</dbReference>
<dbReference type="GO" id="GO:0016705">
    <property type="term" value="F:oxidoreductase activity, acting on paired donors, with incorporation or reduction of molecular oxygen"/>
    <property type="evidence" value="ECO:0007669"/>
    <property type="project" value="InterPro"/>
</dbReference>
<dbReference type="AlphaFoldDB" id="A0A061EEG4"/>
<keyword evidence="6" id="KW-0408">Iron</keyword>
<gene>
    <name evidence="8" type="ORF">TCM_017183</name>
</gene>
<evidence type="ECO:0000256" key="2">
    <source>
        <dbReference type="ARBA" id="ARBA00010617"/>
    </source>
</evidence>
<keyword evidence="3" id="KW-0349">Heme</keyword>
<evidence type="ECO:0000256" key="5">
    <source>
        <dbReference type="ARBA" id="ARBA00023002"/>
    </source>
</evidence>
<comment type="similarity">
    <text evidence="2">Belongs to the cytochrome P450 family.</text>
</comment>
<keyword evidence="9" id="KW-1185">Reference proteome</keyword>
<accession>A0A061EEG4</accession>
<dbReference type="GO" id="GO:0004497">
    <property type="term" value="F:monooxygenase activity"/>
    <property type="evidence" value="ECO:0007669"/>
    <property type="project" value="UniProtKB-KW"/>
</dbReference>
<dbReference type="GO" id="GO:0020037">
    <property type="term" value="F:heme binding"/>
    <property type="evidence" value="ECO:0007669"/>
    <property type="project" value="InterPro"/>
</dbReference>
<dbReference type="Pfam" id="PF00067">
    <property type="entry name" value="p450"/>
    <property type="match status" value="1"/>
</dbReference>
<evidence type="ECO:0000313" key="9">
    <source>
        <dbReference type="Proteomes" id="UP000026915"/>
    </source>
</evidence>
<evidence type="ECO:0000256" key="1">
    <source>
        <dbReference type="ARBA" id="ARBA00001971"/>
    </source>
</evidence>
<dbReference type="Proteomes" id="UP000026915">
    <property type="component" value="Chromosome 4"/>
</dbReference>
<dbReference type="GO" id="GO:0005506">
    <property type="term" value="F:iron ion binding"/>
    <property type="evidence" value="ECO:0007669"/>
    <property type="project" value="InterPro"/>
</dbReference>